<name>A0AB39VT63_9GAMM</name>
<reference evidence="1" key="1">
    <citation type="submission" date="2024-07" db="EMBL/GenBank/DDBJ databases">
        <authorList>
            <person name="Biller S.J."/>
        </authorList>
    </citation>
    <scope>NUCLEOTIDE SEQUENCE</scope>
    <source>
        <strain evidence="1">WC2420</strain>
    </source>
</reference>
<evidence type="ECO:0000313" key="1">
    <source>
        <dbReference type="EMBL" id="XDU73366.1"/>
    </source>
</evidence>
<dbReference type="AlphaFoldDB" id="A0AB39VT63"/>
<protein>
    <submittedName>
        <fullName evidence="1">Uncharacterized protein</fullName>
    </submittedName>
</protein>
<gene>
    <name evidence="1" type="ORF">AB3G37_04430</name>
</gene>
<sequence length="241" mass="27186">MSKPVKKISILAGNSRVSINDNNNIDIECQVAAFEAALKFAHKIREDQGYLPKISVAFDHIGIFRLQFLTEGLTNSQKRHPRINNLHPTIRKVYEPVSEKYQIPLDKIIAIHEDSARQHLMHIISTKDISQDIYQRLVTKVYSNEMVKDESIVAQAQSLKLTCGAITKEYFDRAAGGKKDAHAFLDVFFEESPWSKSLIFARGIQLSHLLGLNTAIRLNLVSEAGEISRGEIIFPPKFISS</sequence>
<proteinExistence type="predicted"/>
<dbReference type="RefSeq" id="WP_369789834.1">
    <property type="nucleotide sequence ID" value="NZ_CP165628.1"/>
</dbReference>
<organism evidence="1">
    <name type="scientific">Rouxiella sp. WC2420</name>
    <dbReference type="NCBI Taxonomy" id="3234145"/>
    <lineage>
        <taxon>Bacteria</taxon>
        <taxon>Pseudomonadati</taxon>
        <taxon>Pseudomonadota</taxon>
        <taxon>Gammaproteobacteria</taxon>
        <taxon>Enterobacterales</taxon>
        <taxon>Yersiniaceae</taxon>
        <taxon>Rouxiella</taxon>
    </lineage>
</organism>
<dbReference type="EMBL" id="CP165628">
    <property type="protein sequence ID" value="XDU73366.1"/>
    <property type="molecule type" value="Genomic_DNA"/>
</dbReference>
<accession>A0AB39VT63</accession>